<evidence type="ECO:0000313" key="2">
    <source>
        <dbReference type="EMBL" id="QHJ11180.1"/>
    </source>
</evidence>
<dbReference type="Proteomes" id="UP000464524">
    <property type="component" value="Chromosome"/>
</dbReference>
<dbReference type="RefSeq" id="WP_254700741.1">
    <property type="nucleotide sequence ID" value="NZ_CP047656.1"/>
</dbReference>
<sequence>MPHSKKPLLALSRCTSLLMLLGGIFSSVNAFGVDEEFISYDQNEIAVVIAQQEVATWPIVFKKMMQLEKGSPKRREH</sequence>
<name>A0A857JJ46_9ALTE</name>
<accession>A0A857JJ46</accession>
<evidence type="ECO:0000256" key="1">
    <source>
        <dbReference type="SAM" id="SignalP"/>
    </source>
</evidence>
<evidence type="ECO:0000313" key="3">
    <source>
        <dbReference type="Proteomes" id="UP000464524"/>
    </source>
</evidence>
<keyword evidence="3" id="KW-1185">Reference proteome</keyword>
<proteinExistence type="predicted"/>
<dbReference type="AlphaFoldDB" id="A0A857JJ46"/>
<gene>
    <name evidence="2" type="ORF">FX988_01408</name>
</gene>
<feature type="chain" id="PRO_5032717026" evidence="1">
    <location>
        <begin position="31"/>
        <end position="77"/>
    </location>
</feature>
<organism evidence="2 3">
    <name type="scientific">Paraglaciecola mesophila</name>
    <dbReference type="NCBI Taxonomy" id="197222"/>
    <lineage>
        <taxon>Bacteria</taxon>
        <taxon>Pseudomonadati</taxon>
        <taxon>Pseudomonadota</taxon>
        <taxon>Gammaproteobacteria</taxon>
        <taxon>Alteromonadales</taxon>
        <taxon>Alteromonadaceae</taxon>
        <taxon>Paraglaciecola</taxon>
    </lineage>
</organism>
<keyword evidence="1" id="KW-0732">Signal</keyword>
<protein>
    <submittedName>
        <fullName evidence="2">Uncharacterized protein</fullName>
    </submittedName>
</protein>
<dbReference type="KEGG" id="pmes:FX988_01408"/>
<dbReference type="EMBL" id="CP047656">
    <property type="protein sequence ID" value="QHJ11180.1"/>
    <property type="molecule type" value="Genomic_DNA"/>
</dbReference>
<reference evidence="2 3" key="1">
    <citation type="submission" date="2019-12" db="EMBL/GenBank/DDBJ databases">
        <title>Genome sequencing and assembly of endphytes of Porphyra tenera.</title>
        <authorList>
            <person name="Park J.M."/>
            <person name="Shin R."/>
            <person name="Jo S.H."/>
        </authorList>
    </citation>
    <scope>NUCLEOTIDE SEQUENCE [LARGE SCALE GENOMIC DNA]</scope>
    <source>
        <strain evidence="2 3">GPM4</strain>
    </source>
</reference>
<feature type="signal peptide" evidence="1">
    <location>
        <begin position="1"/>
        <end position="30"/>
    </location>
</feature>